<gene>
    <name evidence="2" type="ORF">IAD26_09220</name>
</gene>
<dbReference type="EMBL" id="DVOD01000068">
    <property type="protein sequence ID" value="HIU93296.1"/>
    <property type="molecule type" value="Genomic_DNA"/>
</dbReference>
<feature type="region of interest" description="Disordered" evidence="1">
    <location>
        <begin position="1"/>
        <end position="37"/>
    </location>
</feature>
<protein>
    <submittedName>
        <fullName evidence="2">Uncharacterized protein</fullName>
    </submittedName>
</protein>
<dbReference type="Proteomes" id="UP000886748">
    <property type="component" value="Unassembled WGS sequence"/>
</dbReference>
<organism evidence="2 3">
    <name type="scientific">Candidatus Limenecus avicola</name>
    <dbReference type="NCBI Taxonomy" id="2840847"/>
    <lineage>
        <taxon>Bacteria</taxon>
        <taxon>Bacillati</taxon>
        <taxon>Bacillota</taxon>
        <taxon>Clostridia</taxon>
        <taxon>Eubacteriales</taxon>
        <taxon>Clostridiaceae</taxon>
        <taxon>Clostridiaceae incertae sedis</taxon>
        <taxon>Candidatus Limenecus</taxon>
    </lineage>
</organism>
<feature type="region of interest" description="Disordered" evidence="1">
    <location>
        <begin position="298"/>
        <end position="326"/>
    </location>
</feature>
<proteinExistence type="predicted"/>
<name>A0A9D1SSM4_9CLOT</name>
<evidence type="ECO:0000256" key="1">
    <source>
        <dbReference type="SAM" id="MobiDB-lite"/>
    </source>
</evidence>
<reference evidence="2" key="1">
    <citation type="submission" date="2020-10" db="EMBL/GenBank/DDBJ databases">
        <authorList>
            <person name="Gilroy R."/>
        </authorList>
    </citation>
    <scope>NUCLEOTIDE SEQUENCE</scope>
    <source>
        <strain evidence="2">CHK154-7741</strain>
    </source>
</reference>
<dbReference type="AlphaFoldDB" id="A0A9D1SSM4"/>
<reference evidence="2" key="2">
    <citation type="journal article" date="2021" name="PeerJ">
        <title>Extensive microbial diversity within the chicken gut microbiome revealed by metagenomics and culture.</title>
        <authorList>
            <person name="Gilroy R."/>
            <person name="Ravi A."/>
            <person name="Getino M."/>
            <person name="Pursley I."/>
            <person name="Horton D.L."/>
            <person name="Alikhan N.F."/>
            <person name="Baker D."/>
            <person name="Gharbi K."/>
            <person name="Hall N."/>
            <person name="Watson M."/>
            <person name="Adriaenssens E.M."/>
            <person name="Foster-Nyarko E."/>
            <person name="Jarju S."/>
            <person name="Secka A."/>
            <person name="Antonio M."/>
            <person name="Oren A."/>
            <person name="Chaudhuri R.R."/>
            <person name="La Ragione R."/>
            <person name="Hildebrand F."/>
            <person name="Pallen M.J."/>
        </authorList>
    </citation>
    <scope>NUCLEOTIDE SEQUENCE</scope>
    <source>
        <strain evidence="2">CHK154-7741</strain>
    </source>
</reference>
<sequence length="962" mass="112012">MMKIHNTNGFYKITDTPKKQNKQQNTSPETQSPDSNFELRSQFNDHLISFGARVDKGLDRFYLTNKDRMPHPVRQYIENLDDKTRLTPLEAQRRAFSKLENAQNVQDIQKAFDGEKLFENLIEPEQSRATRGMLASYKENKELLELSGQGALKNNENLTVYLVKKVFLEAKTIDEINKDLENDLDPDFKADFKFKNPNSPYVYGSTLKALGIQMPEFEYQQSLRYTREGYADIVGDKISQGQRAFWDSLDDRERTERAKKSVEKMENWWNSLTRNQKLDMIADQLTELDMLKMFKKEQRAQQKLNPAKQEPQDAPTEPRKHSKVGSNKLSQDELFLKWAANNLKIFQENLSEADRDTLHVKSMQRLAFRWANMSQAERTDYISRMKAGSEPLRYTMIDAWNHSSDLIKDLSQHLRSNQIYKPADLLYSTQEFSRFQSEVMTEFWQTHPDYAKQLGENIIKSQEKIQMAISRGTFEELKKQIMRDKNQRVKEIEKFKTTLAPSAPVVDEPQYKKDFKAAYNSHIYGKVKAIPKNFYNDMYDTALEKLPESAIRAWTKNLNGQSLSAEETAVVRKFVTEELPETARYNRALEAAMADTLYEFTKDPSVYEMSNSDVKTAMYHLERGEEPIIMQSHKTGKTFTLNIVKKDKKVDAQRINNLYETYKQDLSNDEIHEIAELYFNETEQKDELEKYINTYGKSALIIFSNKSAYPAEVKEAFYKKFKQNMPEILKNNVICDYDQRNAFEKEAIVKPALYRFEKKIDFIPAAYRNAYLKEMAHNFRNQASISDLKDFEALCCTKRKDAASGSKIAIIAKSQMTTENKLKSLAMEQALADVLYDATGNAEVYALQFEELYDNLEVFSLVKKFPSQERTITSQTNHTMTFKAVKKPDLRSLSKLYNEYLSEIVQWVNEEVKQTGTADPEDLLYILNPDEQEPLKDINTARRMSIYGFKINKLTIYPDKEL</sequence>
<evidence type="ECO:0000313" key="2">
    <source>
        <dbReference type="EMBL" id="HIU93296.1"/>
    </source>
</evidence>
<evidence type="ECO:0000313" key="3">
    <source>
        <dbReference type="Proteomes" id="UP000886748"/>
    </source>
</evidence>
<accession>A0A9D1SSM4</accession>
<comment type="caution">
    <text evidence="2">The sequence shown here is derived from an EMBL/GenBank/DDBJ whole genome shotgun (WGS) entry which is preliminary data.</text>
</comment>
<feature type="compositionally biased region" description="Polar residues" evidence="1">
    <location>
        <begin position="22"/>
        <end position="37"/>
    </location>
</feature>